<dbReference type="PANTHER" id="PTHR43673">
    <property type="entry name" value="NAD(P)H NITROREDUCTASE YDGI-RELATED"/>
    <property type="match status" value="1"/>
</dbReference>
<dbReference type="InterPro" id="IPR029479">
    <property type="entry name" value="Nitroreductase"/>
</dbReference>
<sequence length="197" mass="20855">MTITDTAARAADTATPIHPTLASRWSPRSFEATTPIDEVALAAALEAARWAPSAANTQPARFIVARRGSEAFSKIADSLMGFNSVWAGSASVLLVAVAEVTDDEGQPRRWAEYDLGQAMASFTFQAHHDGLHVHQMGGFDADAVRTAFGLSERYVPLTVAAVGTLAPAEALANETLIARESAPRTRLPLADLLLADA</sequence>
<protein>
    <submittedName>
        <fullName evidence="4">Nitroreductase family protein</fullName>
    </submittedName>
</protein>
<comment type="similarity">
    <text evidence="1">Belongs to the nitroreductase family.</text>
</comment>
<organism evidence="4 5">
    <name type="scientific">Herbiconiux moechotypicola</name>
    <dbReference type="NCBI Taxonomy" id="637393"/>
    <lineage>
        <taxon>Bacteria</taxon>
        <taxon>Bacillati</taxon>
        <taxon>Actinomycetota</taxon>
        <taxon>Actinomycetes</taxon>
        <taxon>Micrococcales</taxon>
        <taxon>Microbacteriaceae</taxon>
        <taxon>Herbiconiux</taxon>
    </lineage>
</organism>
<gene>
    <name evidence="4" type="ORF">GCM10009851_06360</name>
</gene>
<proteinExistence type="inferred from homology"/>
<dbReference type="Gene3D" id="3.40.109.10">
    <property type="entry name" value="NADH Oxidase"/>
    <property type="match status" value="1"/>
</dbReference>
<evidence type="ECO:0000256" key="1">
    <source>
        <dbReference type="ARBA" id="ARBA00007118"/>
    </source>
</evidence>
<feature type="domain" description="Nitroreductase" evidence="3">
    <location>
        <begin position="83"/>
        <end position="163"/>
    </location>
</feature>
<dbReference type="CDD" id="cd02138">
    <property type="entry name" value="TdsD-like"/>
    <property type="match status" value="1"/>
</dbReference>
<evidence type="ECO:0000313" key="5">
    <source>
        <dbReference type="Proteomes" id="UP001500929"/>
    </source>
</evidence>
<evidence type="ECO:0000256" key="2">
    <source>
        <dbReference type="ARBA" id="ARBA00023002"/>
    </source>
</evidence>
<dbReference type="PANTHER" id="PTHR43673:SF10">
    <property type="entry name" value="NADH DEHYDROGENASE_NAD(P)H NITROREDUCTASE XCC3605-RELATED"/>
    <property type="match status" value="1"/>
</dbReference>
<comment type="caution">
    <text evidence="4">The sequence shown here is derived from an EMBL/GenBank/DDBJ whole genome shotgun (WGS) entry which is preliminary data.</text>
</comment>
<accession>A0ABN3D9K6</accession>
<keyword evidence="2" id="KW-0560">Oxidoreductase</keyword>
<name>A0ABN3D9K6_9MICO</name>
<evidence type="ECO:0000313" key="4">
    <source>
        <dbReference type="EMBL" id="GAA2225340.1"/>
    </source>
</evidence>
<keyword evidence="5" id="KW-1185">Reference proteome</keyword>
<dbReference type="InterPro" id="IPR000415">
    <property type="entry name" value="Nitroreductase-like"/>
</dbReference>
<dbReference type="RefSeq" id="WP_259478418.1">
    <property type="nucleotide sequence ID" value="NZ_BAAAQY010000002.1"/>
</dbReference>
<feature type="domain" description="Nitroreductase" evidence="3">
    <location>
        <begin position="22"/>
        <end position="81"/>
    </location>
</feature>
<dbReference type="EMBL" id="BAAAQY010000002">
    <property type="protein sequence ID" value="GAA2225340.1"/>
    <property type="molecule type" value="Genomic_DNA"/>
</dbReference>
<dbReference type="Proteomes" id="UP001500929">
    <property type="component" value="Unassembled WGS sequence"/>
</dbReference>
<dbReference type="SUPFAM" id="SSF55469">
    <property type="entry name" value="FMN-dependent nitroreductase-like"/>
    <property type="match status" value="1"/>
</dbReference>
<reference evidence="4 5" key="1">
    <citation type="journal article" date="2019" name="Int. J. Syst. Evol. Microbiol.">
        <title>The Global Catalogue of Microorganisms (GCM) 10K type strain sequencing project: providing services to taxonomists for standard genome sequencing and annotation.</title>
        <authorList>
            <consortium name="The Broad Institute Genomics Platform"/>
            <consortium name="The Broad Institute Genome Sequencing Center for Infectious Disease"/>
            <person name="Wu L."/>
            <person name="Ma J."/>
        </authorList>
    </citation>
    <scope>NUCLEOTIDE SEQUENCE [LARGE SCALE GENOMIC DNA]</scope>
    <source>
        <strain evidence="4 5">JCM 16117</strain>
    </source>
</reference>
<dbReference type="Pfam" id="PF00881">
    <property type="entry name" value="Nitroreductase"/>
    <property type="match status" value="2"/>
</dbReference>
<evidence type="ECO:0000259" key="3">
    <source>
        <dbReference type="Pfam" id="PF00881"/>
    </source>
</evidence>